<dbReference type="PANTHER" id="PTHR44068:SF11">
    <property type="entry name" value="GERANYL DIPHOSPHATE 2-C-METHYLTRANSFERASE"/>
    <property type="match status" value="1"/>
</dbReference>
<evidence type="ECO:0000256" key="1">
    <source>
        <dbReference type="ARBA" id="ARBA00022679"/>
    </source>
</evidence>
<proteinExistence type="predicted"/>
<dbReference type="CDD" id="cd02440">
    <property type="entry name" value="AdoMet_MTases"/>
    <property type="match status" value="1"/>
</dbReference>
<reference evidence="4" key="1">
    <citation type="journal article" date="2019" name="Int. J. Syst. Evol. Microbiol.">
        <title>The Global Catalogue of Microorganisms (GCM) 10K type strain sequencing project: providing services to taxonomists for standard genome sequencing and annotation.</title>
        <authorList>
            <consortium name="The Broad Institute Genomics Platform"/>
            <consortium name="The Broad Institute Genome Sequencing Center for Infectious Disease"/>
            <person name="Wu L."/>
            <person name="Ma J."/>
        </authorList>
    </citation>
    <scope>NUCLEOTIDE SEQUENCE [LARGE SCALE GENOMIC DNA]</scope>
    <source>
        <strain evidence="4">JCM 18303</strain>
    </source>
</reference>
<name>A0ABP9QP90_9PSEU</name>
<evidence type="ECO:0000259" key="2">
    <source>
        <dbReference type="Pfam" id="PF08241"/>
    </source>
</evidence>
<organism evidence="3 4">
    <name type="scientific">Pseudonocardia eucalypti</name>
    <dbReference type="NCBI Taxonomy" id="648755"/>
    <lineage>
        <taxon>Bacteria</taxon>
        <taxon>Bacillati</taxon>
        <taxon>Actinomycetota</taxon>
        <taxon>Actinomycetes</taxon>
        <taxon>Pseudonocardiales</taxon>
        <taxon>Pseudonocardiaceae</taxon>
        <taxon>Pseudonocardia</taxon>
    </lineage>
</organism>
<dbReference type="GO" id="GO:0008168">
    <property type="term" value="F:methyltransferase activity"/>
    <property type="evidence" value="ECO:0007669"/>
    <property type="project" value="UniProtKB-KW"/>
</dbReference>
<dbReference type="PANTHER" id="PTHR44068">
    <property type="entry name" value="ZGC:194242"/>
    <property type="match status" value="1"/>
</dbReference>
<dbReference type="NCBIfam" id="NF041943">
    <property type="entry name" value="GPPMT_Stmyces"/>
    <property type="match status" value="1"/>
</dbReference>
<dbReference type="InterPro" id="IPR049645">
    <property type="entry name" value="GPPMT_Stmyces"/>
</dbReference>
<dbReference type="EMBL" id="BAABJP010000030">
    <property type="protein sequence ID" value="GAA5165246.1"/>
    <property type="molecule type" value="Genomic_DNA"/>
</dbReference>
<dbReference type="GO" id="GO:0032259">
    <property type="term" value="P:methylation"/>
    <property type="evidence" value="ECO:0007669"/>
    <property type="project" value="UniProtKB-KW"/>
</dbReference>
<evidence type="ECO:0000313" key="3">
    <source>
        <dbReference type="EMBL" id="GAA5165246.1"/>
    </source>
</evidence>
<dbReference type="InterPro" id="IPR050447">
    <property type="entry name" value="Erg6_SMT_methyltransf"/>
</dbReference>
<comment type="caution">
    <text evidence="3">The sequence shown here is derived from an EMBL/GenBank/DDBJ whole genome shotgun (WGS) entry which is preliminary data.</text>
</comment>
<dbReference type="Pfam" id="PF08241">
    <property type="entry name" value="Methyltransf_11"/>
    <property type="match status" value="1"/>
</dbReference>
<dbReference type="InterPro" id="IPR029063">
    <property type="entry name" value="SAM-dependent_MTases_sf"/>
</dbReference>
<evidence type="ECO:0000313" key="4">
    <source>
        <dbReference type="Proteomes" id="UP001428817"/>
    </source>
</evidence>
<accession>A0ABP9QP90</accession>
<dbReference type="SUPFAM" id="SSF53335">
    <property type="entry name" value="S-adenosyl-L-methionine-dependent methyltransferases"/>
    <property type="match status" value="1"/>
</dbReference>
<dbReference type="Gene3D" id="3.40.50.150">
    <property type="entry name" value="Vaccinia Virus protein VP39"/>
    <property type="match status" value="1"/>
</dbReference>
<feature type="domain" description="Methyltransferase type 11" evidence="2">
    <location>
        <begin position="105"/>
        <end position="202"/>
    </location>
</feature>
<keyword evidence="4" id="KW-1185">Reference proteome</keyword>
<dbReference type="Proteomes" id="UP001428817">
    <property type="component" value="Unassembled WGS sequence"/>
</dbReference>
<dbReference type="InterPro" id="IPR013216">
    <property type="entry name" value="Methyltransf_11"/>
</dbReference>
<protein>
    <submittedName>
        <fullName evidence="3">Methyltransferase domain-containing protein</fullName>
    </submittedName>
</protein>
<keyword evidence="1" id="KW-0808">Transferase</keyword>
<gene>
    <name evidence="3" type="ORF">GCM10023321_55040</name>
</gene>
<keyword evidence="3" id="KW-0489">Methyltransferase</keyword>
<sequence>MTTAPTNSKAATAPTGRPVLRTDYQKAVATYWNTNQDDPVNLRLGEIDDLYHHHYGIGDYDASVLEGPAETRDERIIAEMHRLETAQADVLLDYLAPVAPSCRLLDAGSGRGGTSIMAHRRFGCRVDGVSISEYQVNFANEQSARQGHADSVRFHFANMLDTGLDSGSMRGIWTNETTMYVDLFELYGEFSRLLEYGGRYVCITGCYNDVTGGRSKAVSQIDEHYTCNIHPRSQYFKALTANNLVPINVVDLTELTIPYWELRAKSSVATGIEQPFLKAYREGSFHYLLIAADRI</sequence>